<name>A0A1M4TNJ1_9FIRM</name>
<dbReference type="AlphaFoldDB" id="A0A1M4TNJ1"/>
<dbReference type="NCBIfam" id="TIGR00350">
    <property type="entry name" value="lytR_cpsA_psr"/>
    <property type="match status" value="1"/>
</dbReference>
<gene>
    <name evidence="3" type="ORF">SAMN02745784_00771</name>
</gene>
<accession>A0A1M4TNJ1</accession>
<proteinExistence type="inferred from homology"/>
<evidence type="ECO:0000313" key="3">
    <source>
        <dbReference type="EMBL" id="SHE46031.1"/>
    </source>
</evidence>
<dbReference type="InterPro" id="IPR004474">
    <property type="entry name" value="LytR_CpsA_psr"/>
</dbReference>
<sequence length="319" mass="36571">MKKKFILSFILSLICFTLVFKLFGDKIFLGKNSIPVTDNVPQKELDLGEDNKIEKRVENEILFLMMGVDANGTGEYKNIRTDTMMLFKVNFQNGEINLLSIPRDTRVLVKGKKDKINHAHSYGGPELTMRTVRDFLNLDIDYYVKVDYNAVMKIVDAIGGVEIDVPFDMKYKDNTPGYPPLNINIKKGLRVLDGKNAHDFLRWRKNNSRTVQYPEGDVGRIKAQQMFMRELIKQTLKPKNIIKIPFLVETYINNVETNIPTKEILKGAKLASKIDIDSIKTDIIPGGGKTIRGTSYFIYDEAETEELVRSIFKDYLLNE</sequence>
<dbReference type="Gene3D" id="3.40.630.190">
    <property type="entry name" value="LCP protein"/>
    <property type="match status" value="1"/>
</dbReference>
<dbReference type="PANTHER" id="PTHR33392:SF6">
    <property type="entry name" value="POLYISOPRENYL-TEICHOIC ACID--PEPTIDOGLYCAN TEICHOIC ACID TRANSFERASE TAGU"/>
    <property type="match status" value="1"/>
</dbReference>
<dbReference type="EMBL" id="FQTY01000002">
    <property type="protein sequence ID" value="SHE46031.1"/>
    <property type="molecule type" value="Genomic_DNA"/>
</dbReference>
<keyword evidence="4" id="KW-1185">Reference proteome</keyword>
<dbReference type="Pfam" id="PF03816">
    <property type="entry name" value="LytR_cpsA_psr"/>
    <property type="match status" value="1"/>
</dbReference>
<dbReference type="PANTHER" id="PTHR33392">
    <property type="entry name" value="POLYISOPRENYL-TEICHOIC ACID--PEPTIDOGLYCAN TEICHOIC ACID TRANSFERASE TAGU"/>
    <property type="match status" value="1"/>
</dbReference>
<protein>
    <submittedName>
        <fullName evidence="3">Transcriptional attenuator, LytR family</fullName>
    </submittedName>
</protein>
<dbReference type="STRING" id="1123404.SAMN02745784_00771"/>
<evidence type="ECO:0000256" key="1">
    <source>
        <dbReference type="ARBA" id="ARBA00006068"/>
    </source>
</evidence>
<feature type="domain" description="Cell envelope-related transcriptional attenuator" evidence="2">
    <location>
        <begin position="80"/>
        <end position="235"/>
    </location>
</feature>
<dbReference type="RefSeq" id="WP_072973303.1">
    <property type="nucleotide sequence ID" value="NZ_FQTY01000002.1"/>
</dbReference>
<comment type="similarity">
    <text evidence="1">Belongs to the LytR/CpsA/Psr (LCP) family.</text>
</comment>
<evidence type="ECO:0000259" key="2">
    <source>
        <dbReference type="Pfam" id="PF03816"/>
    </source>
</evidence>
<dbReference type="Proteomes" id="UP000184114">
    <property type="component" value="Unassembled WGS sequence"/>
</dbReference>
<evidence type="ECO:0000313" key="4">
    <source>
        <dbReference type="Proteomes" id="UP000184114"/>
    </source>
</evidence>
<organism evidence="3 4">
    <name type="scientific">Tissierella praeacuta DSM 18095</name>
    <dbReference type="NCBI Taxonomy" id="1123404"/>
    <lineage>
        <taxon>Bacteria</taxon>
        <taxon>Bacillati</taxon>
        <taxon>Bacillota</taxon>
        <taxon>Tissierellia</taxon>
        <taxon>Tissierellales</taxon>
        <taxon>Tissierellaceae</taxon>
        <taxon>Tissierella</taxon>
    </lineage>
</organism>
<dbReference type="GeneID" id="90996387"/>
<dbReference type="InterPro" id="IPR050922">
    <property type="entry name" value="LytR/CpsA/Psr_CW_biosynth"/>
</dbReference>
<reference evidence="4" key="1">
    <citation type="submission" date="2016-11" db="EMBL/GenBank/DDBJ databases">
        <authorList>
            <person name="Varghese N."/>
            <person name="Submissions S."/>
        </authorList>
    </citation>
    <scope>NUCLEOTIDE SEQUENCE [LARGE SCALE GENOMIC DNA]</scope>
    <source>
        <strain evidence="4">DSM 18095</strain>
    </source>
</reference>